<dbReference type="Proteomes" id="UP000272412">
    <property type="component" value="Unassembled WGS sequence"/>
</dbReference>
<evidence type="ECO:0000313" key="2">
    <source>
        <dbReference type="Proteomes" id="UP000272412"/>
    </source>
</evidence>
<evidence type="ECO:0000313" key="1">
    <source>
        <dbReference type="EMBL" id="RPD83027.1"/>
    </source>
</evidence>
<reference evidence="1 2" key="1">
    <citation type="submission" date="2018-11" db="EMBL/GenBank/DDBJ databases">
        <title>Neisseria weixii sp. nov. isolated from the rectal contents of plateau pika (Ochotona cruzoniae).</title>
        <authorList>
            <person name="Zhang G."/>
        </authorList>
    </citation>
    <scope>NUCLEOTIDE SEQUENCE [LARGE SCALE GENOMIC DNA]</scope>
    <source>
        <strain evidence="1 2">10009</strain>
    </source>
</reference>
<proteinExistence type="predicted"/>
<organism evidence="1 2">
    <name type="scientific">Neisseria weixii</name>
    <dbReference type="NCBI Taxonomy" id="1853276"/>
    <lineage>
        <taxon>Bacteria</taxon>
        <taxon>Pseudomonadati</taxon>
        <taxon>Pseudomonadota</taxon>
        <taxon>Betaproteobacteria</taxon>
        <taxon>Neisseriales</taxon>
        <taxon>Neisseriaceae</taxon>
        <taxon>Neisseria</taxon>
    </lineage>
</organism>
<gene>
    <name evidence="1" type="ORF">EGK74_13745</name>
</gene>
<accession>A0A3N4MN01</accession>
<dbReference type="RefSeq" id="WP_123805075.1">
    <property type="nucleotide sequence ID" value="NZ_RPFL01000096.1"/>
</dbReference>
<dbReference type="AlphaFoldDB" id="A0A3N4MN01"/>
<comment type="caution">
    <text evidence="1">The sequence shown here is derived from an EMBL/GenBank/DDBJ whole genome shotgun (WGS) entry which is preliminary data.</text>
</comment>
<name>A0A3N4MN01_9NEIS</name>
<keyword evidence="2" id="KW-1185">Reference proteome</keyword>
<protein>
    <submittedName>
        <fullName evidence="1">Uncharacterized protein</fullName>
    </submittedName>
</protein>
<dbReference type="EMBL" id="RPFL01000096">
    <property type="protein sequence ID" value="RPD83027.1"/>
    <property type="molecule type" value="Genomic_DNA"/>
</dbReference>
<dbReference type="OrthoDB" id="8602076at2"/>
<sequence>MTQQAETKRKQGFFVSAQFDRMIVKERKQEDGSYTKTHYVGLIMRTDDGTSLCQVRTKNPEKYNNLKSDDFVTMEVHPRAFKDNIYYSDE</sequence>